<evidence type="ECO:0000256" key="1">
    <source>
        <dbReference type="ARBA" id="ARBA00001962"/>
    </source>
</evidence>
<dbReference type="CDD" id="cd14861">
    <property type="entry name" value="Fe-ADH-like"/>
    <property type="match status" value="1"/>
</dbReference>
<dbReference type="PROSITE" id="PS00913">
    <property type="entry name" value="ADH_IRON_1"/>
    <property type="match status" value="1"/>
</dbReference>
<evidence type="ECO:0000256" key="3">
    <source>
        <dbReference type="ARBA" id="ARBA00023002"/>
    </source>
</evidence>
<keyword evidence="3" id="KW-0560">Oxidoreductase</keyword>
<dbReference type="Gene3D" id="1.20.1090.10">
    <property type="entry name" value="Dehydroquinate synthase-like - alpha domain"/>
    <property type="match status" value="1"/>
</dbReference>
<name>A0A317U3V5_9GAMM</name>
<comment type="similarity">
    <text evidence="2">Belongs to the iron-containing alcohol dehydrogenase family.</text>
</comment>
<dbReference type="GO" id="GO:0046872">
    <property type="term" value="F:metal ion binding"/>
    <property type="evidence" value="ECO:0007669"/>
    <property type="project" value="InterPro"/>
</dbReference>
<dbReference type="Gene3D" id="3.40.50.1970">
    <property type="match status" value="1"/>
</dbReference>
<dbReference type="EMBL" id="RZGX01000004">
    <property type="protein sequence ID" value="RUR24906.1"/>
    <property type="molecule type" value="Genomic_DNA"/>
</dbReference>
<sequence>MSTLLMANWNYPTSIKVGAGRVRELVEVCHTLGINSPLLVTDSNLAKLPVIESILTHCRDTGLFISLFADVKANPSGENVMAGVNAYQKGQHDGVIAFGGGSALDAGKAIALMIGQKRPLWDFEDIGDNWRRVNAAGVAPVIAIPSTAGTGSEVGRASVITDTQQQRKKIIFHPKMMPAMVILDPELTVALPPNITAATGMDALSHCLEAYCAPGYHPLAEGIALEGIRLIKEHLPRVMQNGNDINSRTQMLVASSMGATAFQRGLGAMHALAHPLGAIYDAHHGRLNAILMPYVLHANRSEIEYKITRLATYLEIENGFDGFLDWIIQLRQELGIEHSLAEIGIDKRHAARIATMATEDPSAQSNPILFDIQQYERILIAAIQGDSSRHSEMVMMRLTEAP</sequence>
<evidence type="ECO:0000313" key="7">
    <source>
        <dbReference type="EMBL" id="PWY56391.1"/>
    </source>
</evidence>
<evidence type="ECO:0000256" key="2">
    <source>
        <dbReference type="ARBA" id="ARBA00007358"/>
    </source>
</evidence>
<proteinExistence type="inferred from homology"/>
<keyword evidence="11" id="KW-1185">Reference proteome</keyword>
<dbReference type="SUPFAM" id="SSF56796">
    <property type="entry name" value="Dehydroquinate synthase-like"/>
    <property type="match status" value="1"/>
</dbReference>
<feature type="domain" description="Alcohol dehydrogenase iron-type/glycerol dehydrogenase GldA" evidence="5">
    <location>
        <begin position="12"/>
        <end position="185"/>
    </location>
</feature>
<protein>
    <submittedName>
        <fullName evidence="7 9">Alcohol dehydrogenase</fullName>
    </submittedName>
</protein>
<dbReference type="InterPro" id="IPR056798">
    <property type="entry name" value="ADH_Fe_C"/>
</dbReference>
<dbReference type="EMBL" id="QHJG01000008">
    <property type="protein sequence ID" value="PWY56391.1"/>
    <property type="molecule type" value="Genomic_DNA"/>
</dbReference>
<dbReference type="EMBL" id="QHJG01000003">
    <property type="protein sequence ID" value="PWY57253.1"/>
    <property type="molecule type" value="Genomic_DNA"/>
</dbReference>
<evidence type="ECO:0000256" key="4">
    <source>
        <dbReference type="ARBA" id="ARBA00023027"/>
    </source>
</evidence>
<comment type="cofactor">
    <cofactor evidence="1">
        <name>Fe cation</name>
        <dbReference type="ChEBI" id="CHEBI:24875"/>
    </cofactor>
</comment>
<evidence type="ECO:0000313" key="8">
    <source>
        <dbReference type="EMBL" id="PWY57253.1"/>
    </source>
</evidence>
<reference evidence="9 11" key="2">
    <citation type="submission" date="2018-12" db="EMBL/GenBank/DDBJ databases">
        <title>Legionella sp,whole genome shotgun sequence.</title>
        <authorList>
            <person name="Wu H."/>
        </authorList>
    </citation>
    <scope>NUCLEOTIDE SEQUENCE [LARGE SCALE GENOMIC DNA]</scope>
    <source>
        <strain evidence="9">Km489</strain>
        <strain evidence="11">km489</strain>
    </source>
</reference>
<feature type="domain" description="Fe-containing alcohol dehydrogenase-like C-terminal" evidence="6">
    <location>
        <begin position="196"/>
        <end position="382"/>
    </location>
</feature>
<accession>A0A317U3V5</accession>
<dbReference type="InterPro" id="IPR018211">
    <property type="entry name" value="ADH_Fe_CS"/>
</dbReference>
<dbReference type="FunFam" id="3.40.50.1970:FF:000003">
    <property type="entry name" value="Alcohol dehydrogenase, iron-containing"/>
    <property type="match status" value="1"/>
</dbReference>
<evidence type="ECO:0000259" key="6">
    <source>
        <dbReference type="Pfam" id="PF25137"/>
    </source>
</evidence>
<evidence type="ECO:0000313" key="11">
    <source>
        <dbReference type="Proteomes" id="UP000287374"/>
    </source>
</evidence>
<dbReference type="FunFam" id="1.20.1090.10:FF:000001">
    <property type="entry name" value="Aldehyde-alcohol dehydrogenase"/>
    <property type="match status" value="1"/>
</dbReference>
<gene>
    <name evidence="8" type="ORF">DGG96_02780</name>
    <name evidence="7" type="ORF">DGG96_06410</name>
    <name evidence="9" type="ORF">ELY20_03900</name>
</gene>
<dbReference type="Proteomes" id="UP000287374">
    <property type="component" value="Unassembled WGS sequence"/>
</dbReference>
<dbReference type="InterPro" id="IPR001670">
    <property type="entry name" value="ADH_Fe/GldA"/>
</dbReference>
<dbReference type="Proteomes" id="UP000247152">
    <property type="component" value="Unassembled WGS sequence"/>
</dbReference>
<evidence type="ECO:0000259" key="5">
    <source>
        <dbReference type="Pfam" id="PF00465"/>
    </source>
</evidence>
<evidence type="ECO:0000313" key="9">
    <source>
        <dbReference type="EMBL" id="RUR24906.1"/>
    </source>
</evidence>
<dbReference type="InterPro" id="IPR039697">
    <property type="entry name" value="Alcohol_dehydrogenase_Fe"/>
</dbReference>
<evidence type="ECO:0000313" key="10">
    <source>
        <dbReference type="Proteomes" id="UP000247152"/>
    </source>
</evidence>
<dbReference type="RefSeq" id="WP_110141497.1">
    <property type="nucleotide sequence ID" value="NZ_QHJG01000003.1"/>
</dbReference>
<dbReference type="GO" id="GO:0004022">
    <property type="term" value="F:alcohol dehydrogenase (NAD+) activity"/>
    <property type="evidence" value="ECO:0007669"/>
    <property type="project" value="TreeGrafter"/>
</dbReference>
<dbReference type="PANTHER" id="PTHR11496">
    <property type="entry name" value="ALCOHOL DEHYDROGENASE"/>
    <property type="match status" value="1"/>
</dbReference>
<dbReference type="Pfam" id="PF00465">
    <property type="entry name" value="Fe-ADH"/>
    <property type="match status" value="1"/>
</dbReference>
<dbReference type="PANTHER" id="PTHR11496:SF102">
    <property type="entry name" value="ALCOHOL DEHYDROGENASE 4"/>
    <property type="match status" value="1"/>
</dbReference>
<keyword evidence="4" id="KW-0520">NAD</keyword>
<dbReference type="AlphaFoldDB" id="A0A317U3V5"/>
<dbReference type="Pfam" id="PF25137">
    <property type="entry name" value="ADH_Fe_C"/>
    <property type="match status" value="1"/>
</dbReference>
<dbReference type="OrthoDB" id="9815791at2"/>
<reference evidence="7 10" key="1">
    <citation type="submission" date="2018-05" db="EMBL/GenBank/DDBJ databases">
        <title>Legionella qingyii sp.nov., whole genome shotgun sequence.</title>
        <authorList>
            <person name="Wu H."/>
            <person name="Zhu Q."/>
            <person name="Hu C."/>
        </authorList>
    </citation>
    <scope>NUCLEOTIDE SEQUENCE [LARGE SCALE GENOMIC DNA]</scope>
    <source>
        <strain evidence="7 10">HEB18</strain>
    </source>
</reference>
<comment type="caution">
    <text evidence="7">The sequence shown here is derived from an EMBL/GenBank/DDBJ whole genome shotgun (WGS) entry which is preliminary data.</text>
</comment>
<organism evidence="7 10">
    <name type="scientific">Legionella qingyii</name>
    <dbReference type="NCBI Taxonomy" id="2184757"/>
    <lineage>
        <taxon>Bacteria</taxon>
        <taxon>Pseudomonadati</taxon>
        <taxon>Pseudomonadota</taxon>
        <taxon>Gammaproteobacteria</taxon>
        <taxon>Legionellales</taxon>
        <taxon>Legionellaceae</taxon>
        <taxon>Legionella</taxon>
    </lineage>
</organism>